<comment type="similarity">
    <text evidence="2">Belongs to the TMEM161 family.</text>
</comment>
<evidence type="ECO:0000313" key="10">
    <source>
        <dbReference type="Ensembl" id="ENSMMUP00000064796.1"/>
    </source>
</evidence>
<evidence type="ECO:0000256" key="8">
    <source>
        <dbReference type="ARBA" id="ARBA00040182"/>
    </source>
</evidence>
<evidence type="ECO:0000256" key="4">
    <source>
        <dbReference type="ARBA" id="ARBA00022729"/>
    </source>
</evidence>
<dbReference type="GO" id="GO:0016020">
    <property type="term" value="C:membrane"/>
    <property type="evidence" value="ECO:0007669"/>
    <property type="project" value="UniProtKB-SubCell"/>
</dbReference>
<evidence type="ECO:0000256" key="3">
    <source>
        <dbReference type="ARBA" id="ARBA00022692"/>
    </source>
</evidence>
<name>A0A5F7ZGS8_MACMU</name>
<evidence type="ECO:0000256" key="6">
    <source>
        <dbReference type="ARBA" id="ARBA00023136"/>
    </source>
</evidence>
<keyword evidence="3" id="KW-0812">Transmembrane</keyword>
<dbReference type="VGNC" id="VGNC:77579">
    <property type="gene designation" value="SLC25A42"/>
</dbReference>
<feature type="signal peptide" evidence="9">
    <location>
        <begin position="1"/>
        <end position="20"/>
    </location>
</feature>
<accession>A0A5F7ZGS8</accession>
<dbReference type="VEuPathDB" id="HostDB:ENSMMUG00000019669"/>
<comment type="subcellular location">
    <subcellularLocation>
        <location evidence="1">Membrane</location>
        <topology evidence="1">Multi-pass membrane protein</topology>
    </subcellularLocation>
</comment>
<evidence type="ECO:0000256" key="2">
    <source>
        <dbReference type="ARBA" id="ARBA00009706"/>
    </source>
</evidence>
<keyword evidence="7" id="KW-0325">Glycoprotein</keyword>
<evidence type="ECO:0000256" key="5">
    <source>
        <dbReference type="ARBA" id="ARBA00022989"/>
    </source>
</evidence>
<dbReference type="GeneTree" id="ENSGT00940000158163"/>
<gene>
    <name evidence="10 12" type="primary">SLC25A42</name>
</gene>
<evidence type="ECO:0000256" key="1">
    <source>
        <dbReference type="ARBA" id="ARBA00004141"/>
    </source>
</evidence>
<dbReference type="InterPro" id="IPR019395">
    <property type="entry name" value="Transmembrane_161A/B"/>
</dbReference>
<dbReference type="PANTHER" id="PTHR13624">
    <property type="entry name" value="RE42071P"/>
    <property type="match status" value="1"/>
</dbReference>
<keyword evidence="6" id="KW-0472">Membrane</keyword>
<keyword evidence="11" id="KW-1185">Reference proteome</keyword>
<keyword evidence="5" id="KW-1133">Transmembrane helix</keyword>
<reference evidence="10" key="2">
    <citation type="submission" date="2019-01" db="EMBL/GenBank/DDBJ databases">
        <authorList>
            <person name="Graves T."/>
            <person name="Eichler E.E."/>
            <person name="Wilson R.K."/>
        </authorList>
    </citation>
    <scope>NUCLEOTIDE SEQUENCE [LARGE SCALE GENOMIC DNA]</scope>
    <source>
        <strain evidence="10">17573</strain>
    </source>
</reference>
<feature type="chain" id="PRO_5023854653" description="Transmembrane protein 161A" evidence="9">
    <location>
        <begin position="21"/>
        <end position="305"/>
    </location>
</feature>
<sequence>WPRGCKAGLDLLTSVCMSRCGVLCSSGVWIFCQGDLVRFAVPRDGELAGVGGPENIGRRPRWADHLRSSCPLGPASQCPNPLPSCAVTSISPFLLSFFVEYRVLVEMGFHHAGVQCFTSPFHFVSAYAKSNTSTPCGSLFSVAGTIVITINVSRLNFKAETGGSRGLCLIYLFLRWSLALVAQVIREISLELRLEAGLELLTSAQSPLSKGEHWEWLMPVMKLRIHVQLYFSGSGLQAFATAPGKNLSLTARESLTYSRGRVQLVSLYHVTGLSLLFFLWEWSQGLARPLPKQSGLGDRAFSLLS</sequence>
<dbReference type="Pfam" id="PF10268">
    <property type="entry name" value="Tmemb_161AB"/>
    <property type="match status" value="1"/>
</dbReference>
<evidence type="ECO:0000313" key="11">
    <source>
        <dbReference type="Proteomes" id="UP000006718"/>
    </source>
</evidence>
<dbReference type="Bgee" id="ENSMMUG00000019669">
    <property type="expression patterns" value="Expressed in cortex of kidney and 21 other cell types or tissues"/>
</dbReference>
<organism evidence="10 11">
    <name type="scientific">Macaca mulatta</name>
    <name type="common">Rhesus macaque</name>
    <dbReference type="NCBI Taxonomy" id="9544"/>
    <lineage>
        <taxon>Eukaryota</taxon>
        <taxon>Metazoa</taxon>
        <taxon>Chordata</taxon>
        <taxon>Craniata</taxon>
        <taxon>Vertebrata</taxon>
        <taxon>Euteleostomi</taxon>
        <taxon>Mammalia</taxon>
        <taxon>Eutheria</taxon>
        <taxon>Euarchontoglires</taxon>
        <taxon>Primates</taxon>
        <taxon>Haplorrhini</taxon>
        <taxon>Catarrhini</taxon>
        <taxon>Cercopithecidae</taxon>
        <taxon>Cercopithecinae</taxon>
        <taxon>Macaca</taxon>
    </lineage>
</organism>
<dbReference type="Ensembl" id="ENSMMUT00000110373.1">
    <property type="protein sequence ID" value="ENSMMUP00000064796.1"/>
    <property type="gene ID" value="ENSMMUG00000019669.4"/>
</dbReference>
<reference evidence="10" key="3">
    <citation type="submission" date="2025-08" db="UniProtKB">
        <authorList>
            <consortium name="Ensembl"/>
        </authorList>
    </citation>
    <scope>IDENTIFICATION</scope>
    <source>
        <strain evidence="10">17573</strain>
    </source>
</reference>
<evidence type="ECO:0000256" key="7">
    <source>
        <dbReference type="ARBA" id="ARBA00023180"/>
    </source>
</evidence>
<reference evidence="10" key="4">
    <citation type="submission" date="2025-09" db="UniProtKB">
        <authorList>
            <consortium name="Ensembl"/>
        </authorList>
    </citation>
    <scope>IDENTIFICATION</scope>
    <source>
        <strain evidence="10">17573</strain>
    </source>
</reference>
<dbReference type="PANTHER" id="PTHR13624:SF4">
    <property type="entry name" value="TRANSMEMBRANE PROTEIN 161A"/>
    <property type="match status" value="1"/>
</dbReference>
<dbReference type="ExpressionAtlas" id="A0A5F7ZGS8">
    <property type="expression patterns" value="baseline"/>
</dbReference>
<evidence type="ECO:0000256" key="9">
    <source>
        <dbReference type="SAM" id="SignalP"/>
    </source>
</evidence>
<proteinExistence type="inferred from homology"/>
<keyword evidence="4 9" id="KW-0732">Signal</keyword>
<dbReference type="Proteomes" id="UP000006718">
    <property type="component" value="Chromosome 19"/>
</dbReference>
<protein>
    <recommendedName>
        <fullName evidence="8">Transmembrane protein 161A</fullName>
    </recommendedName>
</protein>
<reference evidence="11" key="1">
    <citation type="journal article" date="2007" name="Science">
        <title>Evolutionary and biomedical insights from the rhesus macaque genome.</title>
        <authorList>
            <person name="Gibbs R.A."/>
            <person name="Rogers J."/>
            <person name="Katze M.G."/>
            <person name="Bumgarner R."/>
            <person name="Weinstock G.M."/>
            <person name="Mardis E.R."/>
            <person name="Remington K.A."/>
            <person name="Strausberg R.L."/>
            <person name="Venter J.C."/>
            <person name="Wilson R.K."/>
            <person name="Batzer M.A."/>
            <person name="Bustamante C.D."/>
            <person name="Eichler E.E."/>
            <person name="Hahn M.W."/>
            <person name="Hardison R.C."/>
            <person name="Makova K.D."/>
            <person name="Miller W."/>
            <person name="Milosavljevic A."/>
            <person name="Palermo R.E."/>
            <person name="Siepel A."/>
            <person name="Sikela J.M."/>
            <person name="Attaway T."/>
            <person name="Bell S."/>
            <person name="Bernard K.E."/>
            <person name="Buhay C.J."/>
            <person name="Chandrabose M.N."/>
            <person name="Dao M."/>
            <person name="Davis C."/>
            <person name="Delehaunty K.D."/>
            <person name="Ding Y."/>
            <person name="Dinh H.H."/>
            <person name="Dugan-Rocha S."/>
            <person name="Fulton L.A."/>
            <person name="Gabisi R.A."/>
            <person name="Garner T.T."/>
            <person name="Godfrey J."/>
            <person name="Hawes A.C."/>
            <person name="Hernandez J."/>
            <person name="Hines S."/>
            <person name="Holder M."/>
            <person name="Hume J."/>
            <person name="Jhangiani S.N."/>
            <person name="Joshi V."/>
            <person name="Khan Z.M."/>
            <person name="Kirkness E.F."/>
            <person name="Cree A."/>
            <person name="Fowler R.G."/>
            <person name="Lee S."/>
            <person name="Lewis L.R."/>
            <person name="Li Z."/>
            <person name="Liu Y.-S."/>
            <person name="Moore S.M."/>
            <person name="Muzny D."/>
            <person name="Nazareth L.V."/>
            <person name="Ngo D.N."/>
            <person name="Okwuonu G.O."/>
            <person name="Pai G."/>
            <person name="Parker D."/>
            <person name="Paul H.A."/>
            <person name="Pfannkoch C."/>
            <person name="Pohl C.S."/>
            <person name="Rogers Y.-H.C."/>
            <person name="Ruiz S.J."/>
            <person name="Sabo A."/>
            <person name="Santibanez J."/>
            <person name="Schneider B.W."/>
            <person name="Smith S.M."/>
            <person name="Sodergren E."/>
            <person name="Svatek A.F."/>
            <person name="Utterback T.R."/>
            <person name="Vattathil S."/>
            <person name="Warren W."/>
            <person name="White C.S."/>
            <person name="Chinwalla A.T."/>
            <person name="Feng Y."/>
            <person name="Halpern A.L."/>
            <person name="Hillier L.W."/>
            <person name="Huang X."/>
            <person name="Minx P."/>
            <person name="Nelson J.O."/>
            <person name="Pepin K.H."/>
            <person name="Qin X."/>
            <person name="Sutton G.G."/>
            <person name="Venter E."/>
            <person name="Walenz B.P."/>
            <person name="Wallis J.W."/>
            <person name="Worley K.C."/>
            <person name="Yang S.-P."/>
            <person name="Jones S.M."/>
            <person name="Marra M.A."/>
            <person name="Rocchi M."/>
            <person name="Schein J.E."/>
            <person name="Baertsch R."/>
            <person name="Clarke L."/>
            <person name="Csuros M."/>
            <person name="Glasscock J."/>
            <person name="Harris R.A."/>
            <person name="Havlak P."/>
            <person name="Jackson A.R."/>
            <person name="Jiang H."/>
            <person name="Liu Y."/>
            <person name="Messina D.N."/>
            <person name="Shen Y."/>
            <person name="Song H.X.-Z."/>
            <person name="Wylie T."/>
            <person name="Zhang L."/>
            <person name="Birney E."/>
            <person name="Han K."/>
            <person name="Konkel M.K."/>
            <person name="Lee J."/>
            <person name="Smit A.F.A."/>
            <person name="Ullmer B."/>
            <person name="Wang H."/>
            <person name="Xing J."/>
            <person name="Burhans R."/>
            <person name="Cheng Z."/>
            <person name="Karro J.E."/>
            <person name="Ma J."/>
            <person name="Raney B."/>
            <person name="She X."/>
            <person name="Cox M.J."/>
            <person name="Demuth J.P."/>
            <person name="Dumas L.J."/>
            <person name="Han S.-G."/>
            <person name="Hopkins J."/>
            <person name="Karimpour-Fard A."/>
            <person name="Kim Y.H."/>
            <person name="Pollack J.R."/>
            <person name="Vinar T."/>
            <person name="Addo-Quaye C."/>
            <person name="Degenhardt J."/>
            <person name="Denby A."/>
            <person name="Hubisz M.J."/>
            <person name="Indap A."/>
            <person name="Kosiol C."/>
            <person name="Lahn B.T."/>
            <person name="Lawson H.A."/>
            <person name="Marklein A."/>
            <person name="Nielsen R."/>
            <person name="Vallender E.J."/>
            <person name="Clark A.G."/>
            <person name="Ferguson B."/>
            <person name="Hernandez R.D."/>
            <person name="Hirani K."/>
            <person name="Kehrer-Sawatzki H."/>
            <person name="Kolb J."/>
            <person name="Patil S."/>
            <person name="Pu L.-L."/>
            <person name="Ren Y."/>
            <person name="Smith D.G."/>
            <person name="Wheeler D.A."/>
            <person name="Schenck I."/>
            <person name="Ball E.V."/>
            <person name="Chen R."/>
            <person name="Cooper D.N."/>
            <person name="Giardine B."/>
            <person name="Hsu F."/>
            <person name="Kent W.J."/>
            <person name="Lesk A."/>
            <person name="Nelson D.L."/>
            <person name="O'brien W.E."/>
            <person name="Pruefer K."/>
            <person name="Stenson P.D."/>
            <person name="Wallace J.C."/>
            <person name="Ke H."/>
            <person name="Liu X.-M."/>
            <person name="Wang P."/>
            <person name="Xiang A.P."/>
            <person name="Yang F."/>
            <person name="Barber G.P."/>
            <person name="Haussler D."/>
            <person name="Karolchik D."/>
            <person name="Kern A.D."/>
            <person name="Kuhn R.M."/>
            <person name="Smith K.E."/>
            <person name="Zwieg A.S."/>
        </authorList>
    </citation>
    <scope>NUCLEOTIDE SEQUENCE [LARGE SCALE GENOMIC DNA]</scope>
    <source>
        <strain evidence="11">17573</strain>
    </source>
</reference>
<dbReference type="AlphaFoldDB" id="A0A5F7ZGS8"/>
<evidence type="ECO:0000313" key="12">
    <source>
        <dbReference type="VGNC" id="VGNC:77579"/>
    </source>
</evidence>